<feature type="transmembrane region" description="Helical" evidence="1">
    <location>
        <begin position="188"/>
        <end position="211"/>
    </location>
</feature>
<feature type="transmembrane region" description="Helical" evidence="1">
    <location>
        <begin position="546"/>
        <end position="564"/>
    </location>
</feature>
<organism evidence="3 4">
    <name type="scientific">Oceanobacillus luteolus</name>
    <dbReference type="NCBI Taxonomy" id="1274358"/>
    <lineage>
        <taxon>Bacteria</taxon>
        <taxon>Bacillati</taxon>
        <taxon>Bacillota</taxon>
        <taxon>Bacilli</taxon>
        <taxon>Bacillales</taxon>
        <taxon>Bacillaceae</taxon>
        <taxon>Oceanobacillus</taxon>
    </lineage>
</organism>
<keyword evidence="4" id="KW-1185">Reference proteome</keyword>
<feature type="transmembrane region" description="Helical" evidence="1">
    <location>
        <begin position="420"/>
        <end position="445"/>
    </location>
</feature>
<evidence type="ECO:0000313" key="3">
    <source>
        <dbReference type="EMBL" id="MFD1609266.1"/>
    </source>
</evidence>
<keyword evidence="1" id="KW-1133">Transmembrane helix</keyword>
<dbReference type="InterPro" id="IPR011853">
    <property type="entry name" value="TRAP_DctM-Dct_fused"/>
</dbReference>
<dbReference type="Pfam" id="PF06808">
    <property type="entry name" value="DctM"/>
    <property type="match status" value="1"/>
</dbReference>
<feature type="transmembrane region" description="Helical" evidence="1">
    <location>
        <begin position="145"/>
        <end position="168"/>
    </location>
</feature>
<feature type="transmembrane region" description="Helical" evidence="1">
    <location>
        <begin position="277"/>
        <end position="307"/>
    </location>
</feature>
<protein>
    <submittedName>
        <fullName evidence="3">TRAP transporter permease</fullName>
    </submittedName>
</protein>
<feature type="transmembrane region" description="Helical" evidence="1">
    <location>
        <begin position="517"/>
        <end position="534"/>
    </location>
</feature>
<evidence type="ECO:0000313" key="4">
    <source>
        <dbReference type="Proteomes" id="UP001597221"/>
    </source>
</evidence>
<proteinExistence type="predicted"/>
<dbReference type="InterPro" id="IPR010656">
    <property type="entry name" value="DctM"/>
</dbReference>
<evidence type="ECO:0000256" key="1">
    <source>
        <dbReference type="SAM" id="Phobius"/>
    </source>
</evidence>
<feature type="transmembrane region" description="Helical" evidence="1">
    <location>
        <begin position="32"/>
        <end position="52"/>
    </location>
</feature>
<feature type="transmembrane region" description="Helical" evidence="1">
    <location>
        <begin position="87"/>
        <end position="110"/>
    </location>
</feature>
<feature type="transmembrane region" description="Helical" evidence="1">
    <location>
        <begin position="353"/>
        <end position="375"/>
    </location>
</feature>
<feature type="transmembrane region" description="Helical" evidence="1">
    <location>
        <begin position="122"/>
        <end position="138"/>
    </location>
</feature>
<dbReference type="NCBIfam" id="TIGR02123">
    <property type="entry name" value="TRAP_fused"/>
    <property type="match status" value="1"/>
</dbReference>
<reference evidence="4" key="1">
    <citation type="journal article" date="2019" name="Int. J. Syst. Evol. Microbiol.">
        <title>The Global Catalogue of Microorganisms (GCM) 10K type strain sequencing project: providing services to taxonomists for standard genome sequencing and annotation.</title>
        <authorList>
            <consortium name="The Broad Institute Genomics Platform"/>
            <consortium name="The Broad Institute Genome Sequencing Center for Infectious Disease"/>
            <person name="Wu L."/>
            <person name="Ma J."/>
        </authorList>
    </citation>
    <scope>NUCLEOTIDE SEQUENCE [LARGE SCALE GENOMIC DNA]</scope>
    <source>
        <strain evidence="4">CGMCC 1.12376</strain>
    </source>
</reference>
<feature type="transmembrane region" description="Helical" evidence="1">
    <location>
        <begin position="451"/>
        <end position="475"/>
    </location>
</feature>
<feature type="transmembrane region" description="Helical" evidence="1">
    <location>
        <begin position="58"/>
        <end position="75"/>
    </location>
</feature>
<feature type="transmembrane region" description="Helical" evidence="1">
    <location>
        <begin position="381"/>
        <end position="399"/>
    </location>
</feature>
<dbReference type="RefSeq" id="WP_251514638.1">
    <property type="nucleotide sequence ID" value="NZ_JAMBON010000019.1"/>
</dbReference>
<feature type="transmembrane region" description="Helical" evidence="1">
    <location>
        <begin position="612"/>
        <end position="643"/>
    </location>
</feature>
<keyword evidence="1" id="KW-0472">Membrane</keyword>
<feature type="transmembrane region" description="Helical" evidence="1">
    <location>
        <begin position="313"/>
        <end position="333"/>
    </location>
</feature>
<feature type="transmembrane region" description="Helical" evidence="1">
    <location>
        <begin position="482"/>
        <end position="511"/>
    </location>
</feature>
<feature type="domain" description="TRAP C4-dicarboxylate transport system permease DctM subunit" evidence="2">
    <location>
        <begin position="131"/>
        <end position="566"/>
    </location>
</feature>
<evidence type="ECO:0000259" key="2">
    <source>
        <dbReference type="Pfam" id="PF06808"/>
    </source>
</evidence>
<dbReference type="Proteomes" id="UP001597221">
    <property type="component" value="Unassembled WGS sequence"/>
</dbReference>
<accession>A0ABW4HUP5</accession>
<gene>
    <name evidence="3" type="ORF">ACFSBH_16740</name>
</gene>
<dbReference type="PANTHER" id="PTHR43849:SF2">
    <property type="entry name" value="BLL3936 PROTEIN"/>
    <property type="match status" value="1"/>
</dbReference>
<name>A0ABW4HUP5_9BACI</name>
<dbReference type="PANTHER" id="PTHR43849">
    <property type="entry name" value="BLL3936 PROTEIN"/>
    <property type="match status" value="1"/>
</dbReference>
<keyword evidence="1" id="KW-0812">Transmembrane</keyword>
<feature type="transmembrane region" description="Helical" evidence="1">
    <location>
        <begin position="576"/>
        <end position="600"/>
    </location>
</feature>
<comment type="caution">
    <text evidence="3">The sequence shown here is derived from an EMBL/GenBank/DDBJ whole genome shotgun (WGS) entry which is preliminary data.</text>
</comment>
<sequence length="658" mass="69328">MLFKKKAAVQTETVDLDKEGGGGGRTLQGNQAIIVAAFALALSLFAIYSNSFMNIQEIYRNTIFLAFVFVLGFLLNPATKNGDRTKFSMMDIILALIGLSGLLYIIFNYFTIHNERMSQPIVWDYVFAIITILALLEVSRRSVGLFIPMLTLGAIIYALFGPYFGGIIGHAGFSLERLLFRFYMTTEGIFGMTLSIATTFIVLFILFGAFLNASGATRLFNDLAVAIAGQRRGGPAQVAVLSSALTGSLSGSAVANVATTGPFTIPLMKRIGLKARYAAAVEAAASTGGMIMPPIMGAAAFIMAGFLGVSYNIIILAAIIPSLLYYAGLIIAIDLEAKKEGLKGMSKDSIPQVWAVLKEGGVLLLPLIIVIGTLLAGKTPIAAGFAGIISAIIASWLTKDKSNRITIKKAAQALVDGAKGTVQVTIACASVGILIAVVTMTGLGATLSYNIIQLSGGSLAIILILIAITCIILSLGLPSTALYIVVAVTAAPALVEAGVNPIAAHFFVFWFGALSNITPPVALASFTAAGLAGADAMKTSWTALKLCLPGFIIPFMIAYNPIMVMQTETGELASPVSAIIVFVTAVIGVYALSISVFNYFSAKLNILERVIFFAVALLLIQPGLVTDAIGLVVGGLLLAWHIVRAKKQNELEDKVVGI</sequence>
<dbReference type="EMBL" id="JBHUDE010000152">
    <property type="protein sequence ID" value="MFD1609266.1"/>
    <property type="molecule type" value="Genomic_DNA"/>
</dbReference>